<keyword evidence="3" id="KW-1185">Reference proteome</keyword>
<accession>A0A822Y8T7</accession>
<feature type="transmembrane region" description="Helical" evidence="1">
    <location>
        <begin position="24"/>
        <end position="50"/>
    </location>
</feature>
<gene>
    <name evidence="2" type="ORF">HUJ06_009325</name>
</gene>
<proteinExistence type="predicted"/>
<keyword evidence="1" id="KW-1133">Transmembrane helix</keyword>
<keyword evidence="1" id="KW-0472">Membrane</keyword>
<comment type="caution">
    <text evidence="2">The sequence shown here is derived from an EMBL/GenBank/DDBJ whole genome shotgun (WGS) entry which is preliminary data.</text>
</comment>
<protein>
    <submittedName>
        <fullName evidence="2">Uncharacterized protein</fullName>
    </submittedName>
</protein>
<keyword evidence="1" id="KW-0812">Transmembrane</keyword>
<evidence type="ECO:0000256" key="1">
    <source>
        <dbReference type="SAM" id="Phobius"/>
    </source>
</evidence>
<name>A0A822Y8T7_NELNU</name>
<dbReference type="Proteomes" id="UP000607653">
    <property type="component" value="Unassembled WGS sequence"/>
</dbReference>
<evidence type="ECO:0000313" key="2">
    <source>
        <dbReference type="EMBL" id="DAD30474.1"/>
    </source>
</evidence>
<organism evidence="2 3">
    <name type="scientific">Nelumbo nucifera</name>
    <name type="common">Sacred lotus</name>
    <dbReference type="NCBI Taxonomy" id="4432"/>
    <lineage>
        <taxon>Eukaryota</taxon>
        <taxon>Viridiplantae</taxon>
        <taxon>Streptophyta</taxon>
        <taxon>Embryophyta</taxon>
        <taxon>Tracheophyta</taxon>
        <taxon>Spermatophyta</taxon>
        <taxon>Magnoliopsida</taxon>
        <taxon>Proteales</taxon>
        <taxon>Nelumbonaceae</taxon>
        <taxon>Nelumbo</taxon>
    </lineage>
</organism>
<dbReference type="EMBL" id="DUZY01000003">
    <property type="protein sequence ID" value="DAD30474.1"/>
    <property type="molecule type" value="Genomic_DNA"/>
</dbReference>
<dbReference type="AlphaFoldDB" id="A0A822Y8T7"/>
<reference evidence="2 3" key="1">
    <citation type="journal article" date="2020" name="Mol. Biol. Evol.">
        <title>Distinct Expression and Methylation Patterns for Genes with Different Fates following a Single Whole-Genome Duplication in Flowering Plants.</title>
        <authorList>
            <person name="Shi T."/>
            <person name="Rahmani R.S."/>
            <person name="Gugger P.F."/>
            <person name="Wang M."/>
            <person name="Li H."/>
            <person name="Zhang Y."/>
            <person name="Li Z."/>
            <person name="Wang Q."/>
            <person name="Van de Peer Y."/>
            <person name="Marchal K."/>
            <person name="Chen J."/>
        </authorList>
    </citation>
    <scope>NUCLEOTIDE SEQUENCE [LARGE SCALE GENOMIC DNA]</scope>
    <source>
        <tissue evidence="2">Leaf</tissue>
    </source>
</reference>
<sequence length="53" mass="6266">MFVYVGYIKHFGLGVVWKKPNENIIFLFFLIFITLDGIFFLLTSASYFSVFDF</sequence>
<evidence type="ECO:0000313" key="3">
    <source>
        <dbReference type="Proteomes" id="UP000607653"/>
    </source>
</evidence>